<dbReference type="Proteomes" id="UP000663889">
    <property type="component" value="Unassembled WGS sequence"/>
</dbReference>
<gene>
    <name evidence="1" type="ORF">SEV965_LOCUS6981</name>
</gene>
<organism evidence="1 2">
    <name type="scientific">Rotaria sordida</name>
    <dbReference type="NCBI Taxonomy" id="392033"/>
    <lineage>
        <taxon>Eukaryota</taxon>
        <taxon>Metazoa</taxon>
        <taxon>Spiralia</taxon>
        <taxon>Gnathifera</taxon>
        <taxon>Rotifera</taxon>
        <taxon>Eurotatoria</taxon>
        <taxon>Bdelloidea</taxon>
        <taxon>Philodinida</taxon>
        <taxon>Philodinidae</taxon>
        <taxon>Rotaria</taxon>
    </lineage>
</organism>
<sequence>MTSKEEPRDNNSLSSSSTATRLKYTIKERACKTVSKPLVHRLDIEDLFSNPSNFNDKPNLDVLKQHILLEGRLTEQAALRIIETVSAMFID</sequence>
<dbReference type="AlphaFoldDB" id="A0A814BEL5"/>
<reference evidence="1" key="1">
    <citation type="submission" date="2021-02" db="EMBL/GenBank/DDBJ databases">
        <authorList>
            <person name="Nowell W R."/>
        </authorList>
    </citation>
    <scope>NUCLEOTIDE SEQUENCE</scope>
</reference>
<comment type="caution">
    <text evidence="1">The sequence shown here is derived from an EMBL/GenBank/DDBJ whole genome shotgun (WGS) entry which is preliminary data.</text>
</comment>
<evidence type="ECO:0000313" key="2">
    <source>
        <dbReference type="Proteomes" id="UP000663889"/>
    </source>
</evidence>
<dbReference type="Gene3D" id="3.60.21.10">
    <property type="match status" value="1"/>
</dbReference>
<evidence type="ECO:0000313" key="1">
    <source>
        <dbReference type="EMBL" id="CAF0927366.1"/>
    </source>
</evidence>
<name>A0A814BEL5_9BILA</name>
<dbReference type="InterPro" id="IPR029052">
    <property type="entry name" value="Metallo-depent_PP-like"/>
</dbReference>
<dbReference type="EMBL" id="CAJNOU010000237">
    <property type="protein sequence ID" value="CAF0927366.1"/>
    <property type="molecule type" value="Genomic_DNA"/>
</dbReference>
<protein>
    <submittedName>
        <fullName evidence="1">Uncharacterized protein</fullName>
    </submittedName>
</protein>
<proteinExistence type="predicted"/>
<accession>A0A814BEL5</accession>